<keyword evidence="2 6" id="KW-1003">Cell membrane</keyword>
<dbReference type="InterPro" id="IPR032816">
    <property type="entry name" value="VTT_dom"/>
</dbReference>
<dbReference type="GO" id="GO:0005886">
    <property type="term" value="C:plasma membrane"/>
    <property type="evidence" value="ECO:0007669"/>
    <property type="project" value="UniProtKB-SubCell"/>
</dbReference>
<feature type="domain" description="VTT" evidence="7">
    <location>
        <begin position="74"/>
        <end position="190"/>
    </location>
</feature>
<evidence type="ECO:0000256" key="2">
    <source>
        <dbReference type="ARBA" id="ARBA00022475"/>
    </source>
</evidence>
<dbReference type="Proteomes" id="UP000000647">
    <property type="component" value="Chromosome"/>
</dbReference>
<name>A1WYC1_HALHL</name>
<accession>A1WYC1</accession>
<comment type="caution">
    <text evidence="6">Lacks conserved residue(s) required for the propagation of feature annotation.</text>
</comment>
<dbReference type="eggNOG" id="COG0398">
    <property type="taxonomic scope" value="Bacteria"/>
</dbReference>
<evidence type="ECO:0000256" key="5">
    <source>
        <dbReference type="ARBA" id="ARBA00023136"/>
    </source>
</evidence>
<proteinExistence type="inferred from homology"/>
<dbReference type="AlphaFoldDB" id="A1WYC1"/>
<dbReference type="PANTHER" id="PTHR12677:SF59">
    <property type="entry name" value="GOLGI APPARATUS MEMBRANE PROTEIN TVP38-RELATED"/>
    <property type="match status" value="1"/>
</dbReference>
<evidence type="ECO:0000256" key="3">
    <source>
        <dbReference type="ARBA" id="ARBA00022692"/>
    </source>
</evidence>
<dbReference type="STRING" id="349124.Hhal_1919"/>
<feature type="transmembrane region" description="Helical" evidence="6">
    <location>
        <begin position="169"/>
        <end position="190"/>
    </location>
</feature>
<gene>
    <name evidence="8" type="ordered locus">Hhal_1919</name>
</gene>
<comment type="subcellular location">
    <subcellularLocation>
        <location evidence="1 6">Cell membrane</location>
        <topology evidence="1 6">Multi-pass membrane protein</topology>
    </subcellularLocation>
</comment>
<evidence type="ECO:0000259" key="7">
    <source>
        <dbReference type="Pfam" id="PF09335"/>
    </source>
</evidence>
<keyword evidence="9" id="KW-1185">Reference proteome</keyword>
<dbReference type="HOGENOM" id="CLU_038944_7_0_6"/>
<evidence type="ECO:0000256" key="4">
    <source>
        <dbReference type="ARBA" id="ARBA00022989"/>
    </source>
</evidence>
<sequence length="238" mass="25263">MNGTTLRWTTLGARAALAMLLVALLGALWAGSAPEWAWVHGQLQQLRQLAESQPVQAALAFLALRFFFSVVSVPGSGVLTVAGGVMFGFWAGLALVLVAVSTGALAIFLLTRYALHDAVRRRFPDALQRVDRHCADHGPSALFLLRIAEPFPTFLINALFALTRMPARTYFWVSLLGMLPGVTILTNAGAHLEAVHTPAELMSTGMIASLVALGALPLLSSLAAARLRRRGASGGPEG</sequence>
<feature type="transmembrane region" description="Helical" evidence="6">
    <location>
        <begin position="54"/>
        <end position="73"/>
    </location>
</feature>
<evidence type="ECO:0000256" key="1">
    <source>
        <dbReference type="ARBA" id="ARBA00004651"/>
    </source>
</evidence>
<feature type="transmembrane region" description="Helical" evidence="6">
    <location>
        <begin position="202"/>
        <end position="225"/>
    </location>
</feature>
<evidence type="ECO:0000313" key="9">
    <source>
        <dbReference type="Proteomes" id="UP000000647"/>
    </source>
</evidence>
<reference evidence="8 9" key="2">
    <citation type="journal article" date="2013" name="Stand. Genomic Sci.">
        <title>Complete genome sequence of Halorhodospira halophila SL1.</title>
        <authorList>
            <person name="Challacombe J.F."/>
            <person name="Majid S."/>
            <person name="Deole R."/>
            <person name="Brettin T.S."/>
            <person name="Bruce D."/>
            <person name="Delano S.F."/>
            <person name="Detter J.C."/>
            <person name="Gleasner C.D."/>
            <person name="Han C.S."/>
            <person name="Misra M."/>
            <person name="Reitenga K.G."/>
            <person name="Mikhailova N."/>
            <person name="Woyke T."/>
            <person name="Pitluck S."/>
            <person name="Nolan M."/>
            <person name="Land M.L."/>
            <person name="Saunders E."/>
            <person name="Tapia R."/>
            <person name="Lapidus A."/>
            <person name="Ivanova N."/>
            <person name="Hoff W.D."/>
        </authorList>
    </citation>
    <scope>NUCLEOTIDE SEQUENCE [LARGE SCALE GENOMIC DNA]</scope>
    <source>
        <strain evidence="9">DSM 244 / SL1</strain>
    </source>
</reference>
<dbReference type="Pfam" id="PF09335">
    <property type="entry name" value="VTT_dom"/>
    <property type="match status" value="1"/>
</dbReference>
<keyword evidence="3 6" id="KW-0812">Transmembrane</keyword>
<dbReference type="InterPro" id="IPR015414">
    <property type="entry name" value="TMEM64"/>
</dbReference>
<dbReference type="RefSeq" id="WP_011814705.1">
    <property type="nucleotide sequence ID" value="NC_008789.1"/>
</dbReference>
<keyword evidence="4 6" id="KW-1133">Transmembrane helix</keyword>
<dbReference type="KEGG" id="hha:Hhal_1919"/>
<dbReference type="PANTHER" id="PTHR12677">
    <property type="entry name" value="GOLGI APPARATUS MEMBRANE PROTEIN TVP38-RELATED"/>
    <property type="match status" value="1"/>
</dbReference>
<organism evidence="8 9">
    <name type="scientific">Halorhodospira halophila (strain DSM 244 / SL1)</name>
    <name type="common">Ectothiorhodospira halophila (strain DSM 244 / SL1)</name>
    <dbReference type="NCBI Taxonomy" id="349124"/>
    <lineage>
        <taxon>Bacteria</taxon>
        <taxon>Pseudomonadati</taxon>
        <taxon>Pseudomonadota</taxon>
        <taxon>Gammaproteobacteria</taxon>
        <taxon>Chromatiales</taxon>
        <taxon>Ectothiorhodospiraceae</taxon>
        <taxon>Halorhodospira</taxon>
    </lineage>
</organism>
<reference evidence="9" key="1">
    <citation type="submission" date="2006-12" db="EMBL/GenBank/DDBJ databases">
        <title>Complete sequence of Halorhodospira halophila SL1.</title>
        <authorList>
            <consortium name="US DOE Joint Genome Institute"/>
            <person name="Copeland A."/>
            <person name="Lucas S."/>
            <person name="Lapidus A."/>
            <person name="Barry K."/>
            <person name="Detter J.C."/>
            <person name="Glavina del Rio T."/>
            <person name="Hammon N."/>
            <person name="Israni S."/>
            <person name="Dalin E."/>
            <person name="Tice H."/>
            <person name="Pitluck S."/>
            <person name="Saunders E."/>
            <person name="Brettin T."/>
            <person name="Bruce D."/>
            <person name="Han C."/>
            <person name="Tapia R."/>
            <person name="Schmutz J."/>
            <person name="Larimer F."/>
            <person name="Land M."/>
            <person name="Hauser L."/>
            <person name="Kyrpides N."/>
            <person name="Mikhailova N."/>
            <person name="Hoff W."/>
            <person name="Richardson P."/>
        </authorList>
    </citation>
    <scope>NUCLEOTIDE SEQUENCE [LARGE SCALE GENOMIC DNA]</scope>
    <source>
        <strain evidence="9">DSM 244 / SL1</strain>
    </source>
</reference>
<keyword evidence="5 6" id="KW-0472">Membrane</keyword>
<dbReference type="OrthoDB" id="9800167at2"/>
<protein>
    <recommendedName>
        <fullName evidence="6">TVP38/TMEM64 family membrane protein</fullName>
    </recommendedName>
</protein>
<feature type="transmembrane region" description="Helical" evidence="6">
    <location>
        <begin position="85"/>
        <end position="110"/>
    </location>
</feature>
<evidence type="ECO:0000256" key="6">
    <source>
        <dbReference type="RuleBase" id="RU366058"/>
    </source>
</evidence>
<dbReference type="EMBL" id="CP000544">
    <property type="protein sequence ID" value="ABM62683.1"/>
    <property type="molecule type" value="Genomic_DNA"/>
</dbReference>
<comment type="similarity">
    <text evidence="6">Belongs to the TVP38/TMEM64 family.</text>
</comment>
<evidence type="ECO:0000313" key="8">
    <source>
        <dbReference type="EMBL" id="ABM62683.1"/>
    </source>
</evidence>